<dbReference type="Pfam" id="PF16870">
    <property type="entry name" value="OxoGdeHyase_C"/>
    <property type="match status" value="1"/>
</dbReference>
<keyword evidence="8" id="KW-0786">Thiamine pyrophosphate</keyword>
<proteinExistence type="inferred from homology"/>
<dbReference type="Pfam" id="PF16078">
    <property type="entry name" value="2-oxogl_dehyd_N"/>
    <property type="match status" value="1"/>
</dbReference>
<dbReference type="Proteomes" id="UP000286806">
    <property type="component" value="Unassembled WGS sequence"/>
</dbReference>
<comment type="function">
    <text evidence="2">E1 component of the 2-oxoglutarate dehydrogenase (OGDH) complex which catalyzes the decarboxylation of 2-oxoglutarate, the first step in the conversion of 2-oxoglutarate to succinyl-CoA and CO(2).</text>
</comment>
<evidence type="ECO:0000256" key="9">
    <source>
        <dbReference type="ARBA" id="ARBA00023152"/>
    </source>
</evidence>
<sequence>MDQWQSHSALFSGNAPLLEALFGAYQADPGSVPPHWRAWFDALPPASDRSLTPPPLTVSGTPCDVRQVSVLQLINAHRFLGVRHADLDPLKRFPRPEVPELDPAHYGLTADDNGRLFDTGSLVAPAQATLNDILYILRRTYCGTLTAEYMYISDNAHKRWMQARLEGCLSTPQFDAPQKKRILEGLTAAETLEKFLHTRYVGQKRFSLEGAETLIPMLHGVIEGAAQRGAQEIVLGMAHRGRINVLVNVLGKPLGQIFGPAQVHVDGALTGDVKYHQGFSTDVATRNGTIHLALAFNPSHLEIVHPVVRGSVRARQQRRGDHDGTEVVPVILHGDAAFSGQGVVMESLNMSQTRGFTNGGGIHIVINNQIGFTTSDPRDTRSSLYCTDVAKMIEAPVLHVNADDPEAALLAVEIALDYRREFRRNIIIDLVCFRRHGHNEQDEPAVTQPLMYHKIAEHPGTRTLYAGKLAAQDVISETGSMDMISAYREQLETDERIVQPAVSLYKRAFAANWKAYRDIDWKHPAETFLPLTQLRELAEKACTVPEGFTLHPRVAKILADRRDMAAGKLPLDWGMAEILAYASLLRDGYPVRLSGQDSGRGTFFHRHAVLHDQQRERWDAGEYVPLQHIYPNQPHFVVIDSLLSELAVLAFEYGYATAEPDELVIWEAQFGDFANGAQVVIDQFIASGEAKWGRLCGLTLFLPHGQEGQGPEHSSARLERFMQLCANDNIQVCQPTTAAQMFHLIRRQMLRPYRKPLIVMTPKSLLRAKPASSPLEAFTAGEFNVVIGADDAIDAARVRRVVACSGKVYFDLLNASQERGITDIALVRIEQLYPFPRDAFSAERARYPNATELVWAQEEPQNQGAWFSIQHHLRECMAATQTLNYAGRPFAASPAAGYPEVYEAQRKALIDEALK</sequence>
<dbReference type="Gene3D" id="3.40.50.12470">
    <property type="match status" value="1"/>
</dbReference>
<evidence type="ECO:0000256" key="1">
    <source>
        <dbReference type="ARBA" id="ARBA00001964"/>
    </source>
</evidence>
<dbReference type="EC" id="1.2.4.2" evidence="5"/>
<dbReference type="Gene3D" id="1.10.287.1150">
    <property type="entry name" value="TPP helical domain"/>
    <property type="match status" value="1"/>
</dbReference>
<evidence type="ECO:0000313" key="14">
    <source>
        <dbReference type="Proteomes" id="UP000286806"/>
    </source>
</evidence>
<dbReference type="Pfam" id="PF02779">
    <property type="entry name" value="Transket_pyr"/>
    <property type="match status" value="1"/>
</dbReference>
<dbReference type="NCBIfam" id="NF008907">
    <property type="entry name" value="PRK12270.1"/>
    <property type="match status" value="1"/>
</dbReference>
<dbReference type="InterPro" id="IPR011603">
    <property type="entry name" value="2oxoglutarate_DH_E1"/>
</dbReference>
<dbReference type="NCBIfam" id="TIGR00239">
    <property type="entry name" value="2oxo_dh_E1"/>
    <property type="match status" value="1"/>
</dbReference>
<evidence type="ECO:0000256" key="5">
    <source>
        <dbReference type="ARBA" id="ARBA00012280"/>
    </source>
</evidence>
<dbReference type="InterPro" id="IPR001017">
    <property type="entry name" value="DH_E1"/>
</dbReference>
<comment type="subunit">
    <text evidence="4">Homodimer. Part of the 2-oxoglutarate dehydrogenase (OGDH) complex composed of E1 (2-oxoglutarate dehydrogenase), E2 (dihydrolipoamide succinyltransferase) and E3 (dihydrolipoamide dehydrogenase); the complex contains multiple copies of the three enzymatic components (E1, E2 and E3).</text>
</comment>
<dbReference type="InterPro" id="IPR042179">
    <property type="entry name" value="KGD_C_sf"/>
</dbReference>
<dbReference type="NCBIfam" id="NF006914">
    <property type="entry name" value="PRK09404.1"/>
    <property type="match status" value="1"/>
</dbReference>
<comment type="caution">
    <text evidence="13">The sequence shown here is derived from an EMBL/GenBank/DDBJ whole genome shotgun (WGS) entry which is preliminary data.</text>
</comment>
<dbReference type="GO" id="GO:0006099">
    <property type="term" value="P:tricarboxylic acid cycle"/>
    <property type="evidence" value="ECO:0007669"/>
    <property type="project" value="TreeGrafter"/>
</dbReference>
<dbReference type="GO" id="GO:0006096">
    <property type="term" value="P:glycolytic process"/>
    <property type="evidence" value="ECO:0007669"/>
    <property type="project" value="UniProtKB-KW"/>
</dbReference>
<dbReference type="EMBL" id="BGOW01000045">
    <property type="protein sequence ID" value="GBL47494.1"/>
    <property type="molecule type" value="Genomic_DNA"/>
</dbReference>
<evidence type="ECO:0000256" key="10">
    <source>
        <dbReference type="ARBA" id="ARBA00030680"/>
    </source>
</evidence>
<dbReference type="InterPro" id="IPR032106">
    <property type="entry name" value="2-oxogl_dehyd_N"/>
</dbReference>
<dbReference type="GO" id="GO:0030976">
    <property type="term" value="F:thiamine pyrophosphate binding"/>
    <property type="evidence" value="ECO:0007669"/>
    <property type="project" value="InterPro"/>
</dbReference>
<feature type="domain" description="Transketolase-like pyrimidine-binding" evidence="12">
    <location>
        <begin position="571"/>
        <end position="768"/>
    </location>
</feature>
<evidence type="ECO:0000256" key="11">
    <source>
        <dbReference type="ARBA" id="ARBA00051911"/>
    </source>
</evidence>
<dbReference type="GO" id="GO:0045252">
    <property type="term" value="C:oxoglutarate dehydrogenase complex"/>
    <property type="evidence" value="ECO:0007669"/>
    <property type="project" value="TreeGrafter"/>
</dbReference>
<dbReference type="GO" id="GO:0004591">
    <property type="term" value="F:oxoglutarate dehydrogenase (succinyl-transferring) activity"/>
    <property type="evidence" value="ECO:0007669"/>
    <property type="project" value="UniProtKB-EC"/>
</dbReference>
<dbReference type="RefSeq" id="WP_124706257.1">
    <property type="nucleotide sequence ID" value="NZ_BGOW01000045.1"/>
</dbReference>
<dbReference type="InterPro" id="IPR029061">
    <property type="entry name" value="THDP-binding"/>
</dbReference>
<keyword evidence="14" id="KW-1185">Reference proteome</keyword>
<dbReference type="GO" id="GO:0005829">
    <property type="term" value="C:cytosol"/>
    <property type="evidence" value="ECO:0007669"/>
    <property type="project" value="TreeGrafter"/>
</dbReference>
<gene>
    <name evidence="13" type="ORF">SFMTTN_3334</name>
</gene>
<organism evidence="13 14">
    <name type="scientific">Sulfuriferula multivorans</name>
    <dbReference type="NCBI Taxonomy" id="1559896"/>
    <lineage>
        <taxon>Bacteria</taxon>
        <taxon>Pseudomonadati</taxon>
        <taxon>Pseudomonadota</taxon>
        <taxon>Betaproteobacteria</taxon>
        <taxon>Nitrosomonadales</taxon>
        <taxon>Sulfuricellaceae</taxon>
        <taxon>Sulfuriferula</taxon>
    </lineage>
</organism>
<evidence type="ECO:0000256" key="6">
    <source>
        <dbReference type="ARBA" id="ARBA00013321"/>
    </source>
</evidence>
<keyword evidence="9" id="KW-0324">Glycolysis</keyword>
<dbReference type="PIRSF" id="PIRSF000157">
    <property type="entry name" value="Oxoglu_dh_E1"/>
    <property type="match status" value="1"/>
</dbReference>
<dbReference type="OrthoDB" id="9759785at2"/>
<comment type="similarity">
    <text evidence="3">Belongs to the alpha-ketoglutarate dehydrogenase family.</text>
</comment>
<protein>
    <recommendedName>
        <fullName evidence="6">2-oxoglutarate dehydrogenase E1 component</fullName>
        <ecNumber evidence="5">1.2.4.2</ecNumber>
    </recommendedName>
    <alternativeName>
        <fullName evidence="10">Alpha-ketoglutarate dehydrogenase</fullName>
    </alternativeName>
</protein>
<dbReference type="Gene3D" id="3.40.50.11610">
    <property type="entry name" value="Multifunctional 2-oxoglutarate metabolism enzyme, C-terminal domain"/>
    <property type="match status" value="1"/>
</dbReference>
<dbReference type="PANTHER" id="PTHR23152">
    <property type="entry name" value="2-OXOGLUTARATE DEHYDROGENASE"/>
    <property type="match status" value="1"/>
</dbReference>
<comment type="catalytic activity">
    <reaction evidence="11">
        <text>N(6)-[(R)-lipoyl]-L-lysyl-[protein] + 2-oxoglutarate + H(+) = N(6)-[(R)-S(8)-succinyldihydrolipoyl]-L-lysyl-[protein] + CO2</text>
        <dbReference type="Rhea" id="RHEA:12188"/>
        <dbReference type="Rhea" id="RHEA-COMP:10474"/>
        <dbReference type="Rhea" id="RHEA-COMP:20092"/>
        <dbReference type="ChEBI" id="CHEBI:15378"/>
        <dbReference type="ChEBI" id="CHEBI:16526"/>
        <dbReference type="ChEBI" id="CHEBI:16810"/>
        <dbReference type="ChEBI" id="CHEBI:83099"/>
        <dbReference type="ChEBI" id="CHEBI:83120"/>
        <dbReference type="EC" id="1.2.4.2"/>
    </reaction>
</comment>
<dbReference type="FunFam" id="3.40.50.12470:FF:000009">
    <property type="entry name" value="2-oxoglutarate dehydrogenase E1 component"/>
    <property type="match status" value="1"/>
</dbReference>
<keyword evidence="7" id="KW-0560">Oxidoreductase</keyword>
<dbReference type="InterPro" id="IPR005475">
    <property type="entry name" value="Transketolase-like_Pyr-bd"/>
</dbReference>
<comment type="cofactor">
    <cofactor evidence="1">
        <name>thiamine diphosphate</name>
        <dbReference type="ChEBI" id="CHEBI:58937"/>
    </cofactor>
</comment>
<evidence type="ECO:0000313" key="13">
    <source>
        <dbReference type="EMBL" id="GBL47494.1"/>
    </source>
</evidence>
<name>A0A401JHP6_9PROT</name>
<accession>A0A401JHP6</accession>
<evidence type="ECO:0000256" key="4">
    <source>
        <dbReference type="ARBA" id="ARBA00011301"/>
    </source>
</evidence>
<evidence type="ECO:0000256" key="2">
    <source>
        <dbReference type="ARBA" id="ARBA00003906"/>
    </source>
</evidence>
<evidence type="ECO:0000256" key="8">
    <source>
        <dbReference type="ARBA" id="ARBA00023052"/>
    </source>
</evidence>
<dbReference type="PANTHER" id="PTHR23152:SF4">
    <property type="entry name" value="2-OXOADIPATE DEHYDROGENASE COMPLEX COMPONENT E1"/>
    <property type="match status" value="1"/>
</dbReference>
<dbReference type="Gene3D" id="3.40.50.970">
    <property type="match status" value="1"/>
</dbReference>
<evidence type="ECO:0000259" key="12">
    <source>
        <dbReference type="SMART" id="SM00861"/>
    </source>
</evidence>
<dbReference type="InterPro" id="IPR031717">
    <property type="entry name" value="ODO-1/KGD_C"/>
</dbReference>
<evidence type="ECO:0000256" key="7">
    <source>
        <dbReference type="ARBA" id="ARBA00023002"/>
    </source>
</evidence>
<dbReference type="Pfam" id="PF00676">
    <property type="entry name" value="E1_dh"/>
    <property type="match status" value="1"/>
</dbReference>
<dbReference type="SUPFAM" id="SSF52518">
    <property type="entry name" value="Thiamin diphosphate-binding fold (THDP-binding)"/>
    <property type="match status" value="2"/>
</dbReference>
<reference evidence="13 14" key="1">
    <citation type="journal article" date="2019" name="Front. Microbiol.">
        <title>Genomes of Neutrophilic Sulfur-Oxidizing Chemolithoautotrophs Representing 9 Proteobacterial Species From 8 Genera.</title>
        <authorList>
            <person name="Watanabe T."/>
            <person name="Kojima H."/>
            <person name="Umezawa K."/>
            <person name="Hori C."/>
            <person name="Takasuka T.E."/>
            <person name="Kato Y."/>
            <person name="Fukui M."/>
        </authorList>
    </citation>
    <scope>NUCLEOTIDE SEQUENCE [LARGE SCALE GENOMIC DNA]</scope>
    <source>
        <strain evidence="13 14">TTN</strain>
    </source>
</reference>
<dbReference type="AlphaFoldDB" id="A0A401JHP6"/>
<dbReference type="CDD" id="cd02016">
    <property type="entry name" value="TPP_E1_OGDC_like"/>
    <property type="match status" value="1"/>
</dbReference>
<evidence type="ECO:0000256" key="3">
    <source>
        <dbReference type="ARBA" id="ARBA00006936"/>
    </source>
</evidence>
<dbReference type="SMART" id="SM00861">
    <property type="entry name" value="Transket_pyr"/>
    <property type="match status" value="1"/>
</dbReference>